<organism evidence="7 8">
    <name type="scientific">Chelativorans petroleitrophicus</name>
    <dbReference type="NCBI Taxonomy" id="2975484"/>
    <lineage>
        <taxon>Bacteria</taxon>
        <taxon>Pseudomonadati</taxon>
        <taxon>Pseudomonadota</taxon>
        <taxon>Alphaproteobacteria</taxon>
        <taxon>Hyphomicrobiales</taxon>
        <taxon>Phyllobacteriaceae</taxon>
        <taxon>Chelativorans</taxon>
    </lineage>
</organism>
<reference evidence="7" key="1">
    <citation type="submission" date="2022-08" db="EMBL/GenBank/DDBJ databases">
        <title>Chelativorans sichuanense sp. nov., a paraffin oil-degrading bacterium isolated from a mixture of oil-based drill cuttings and paddy soil.</title>
        <authorList>
            <person name="Yu J."/>
            <person name="Liu H."/>
            <person name="Chen Q."/>
        </authorList>
    </citation>
    <scope>NUCLEOTIDE SEQUENCE</scope>
    <source>
        <strain evidence="7">SCAU 2101</strain>
    </source>
</reference>
<evidence type="ECO:0000259" key="6">
    <source>
        <dbReference type="Pfam" id="PF13482"/>
    </source>
</evidence>
<dbReference type="Pfam" id="PF13087">
    <property type="entry name" value="AAA_12"/>
    <property type="match status" value="1"/>
</dbReference>
<keyword evidence="3" id="KW-0347">Helicase</keyword>
<evidence type="ECO:0000256" key="4">
    <source>
        <dbReference type="ARBA" id="ARBA00022840"/>
    </source>
</evidence>
<keyword evidence="4" id="KW-0067">ATP-binding</keyword>
<sequence length="1104" mass="122372">MRLSAASEIILSPTDLMRFQDCEHSIALDLAFLRGESINPAEESEDAQLLQKKGHEHEAAYLDSLMAAGRRVAVIDSDGRAFEAAARATEAAMRGGVDVIYQAALRRGRWQGYSDFLERVERPSALGDFSYEAVDTKLKRSADPKHALQLSIYSQAVAEVQAVLPAMAHVQLGNGERSTFLVKDAVYYASRLAERLETFVDAPWQTVPEPVAACSLCRWREHCDVVWTEADSLVQVAGMTRQQRRKLKNAGLATMRSFASSECQVPGIQEDVLWRLRTQAQLQTRRRDGAAPSYVLRPLETGRGLLRLPQPSPGDLFFDMEGDPLIDGGREYLFGVYHETRGPEFRAWWAHDEEQERKATDEVLSFFTSHLDRNPGAHVYHYNHYEVTALKRLATKYGVAEHHLDHLLRTLKFVDLYRVVQQALIASEPGYSIKDLEAFYMESREGEVATASASIIAYERWLETGDETILDHIAAYNEVDCRSTKRLRDWLVEEVRPHHLPWFVPTAPESSTPTEEPERAALRGKIESLRPEIGDRLADLVFELNGFHKRADKPAWWEYFDRQQRETAELVDDLESIGGLSAIGPASGQEARYRYPAQQTKMRAGTRAAMRGLKGMATIVELDRERREVVVKFPKAINPPTSLDLIPEPPVDARVLRAAVARVTDGLIASGVRGSAFADFLRREPPRIRGVAPGCPVIPGRERVEETMVAIRNLDHGCLPIQGPPGTGKTYASAKSILDLVQRGCRIAVMSHSHKAINNLLIEVAKRAREAGTRIQIAKKVSKPEDVPEDPSIISTSKNDDPVLMTASVVGGTVWLFARPEFAGAFSHIFVDEAGQVSIANLMASSGCARNIVLVGDQMQLPQPIQGVHPGETALSTLEYLLGDQHAVAADRGIFLPVSRRMHPDVCGVVSRLAYDGRLKSDENAARQAILFPHGGLPSSGVAFVDVAHVDNSQESQEEADAVCATFNRLLNASFIDREGVERKMTVDDILVVSPYNAQVNLLASKLPDGARVGTVDRFQGQEAPACLISFATSSGVELPRGIDFLFSLNRLNVAISRAQALAMLFCSPRLLDIQCTTLEEMRLVNALCMVREAAYRPPRNKFD</sequence>
<dbReference type="Pfam" id="PF13482">
    <property type="entry name" value="RNase_H_2"/>
    <property type="match status" value="1"/>
</dbReference>
<dbReference type="SUPFAM" id="SSF53098">
    <property type="entry name" value="Ribonuclease H-like"/>
    <property type="match status" value="1"/>
</dbReference>
<gene>
    <name evidence="7" type="ORF">NYR54_18915</name>
</gene>
<dbReference type="InterPro" id="IPR050534">
    <property type="entry name" value="Coronavir_polyprotein_1ab"/>
</dbReference>
<dbReference type="GO" id="GO:0016787">
    <property type="term" value="F:hydrolase activity"/>
    <property type="evidence" value="ECO:0007669"/>
    <property type="project" value="UniProtKB-KW"/>
</dbReference>
<dbReference type="SUPFAM" id="SSF52540">
    <property type="entry name" value="P-loop containing nucleoside triphosphate hydrolases"/>
    <property type="match status" value="1"/>
</dbReference>
<feature type="domain" description="DNA2/NAM7 helicase-like C-terminal" evidence="5">
    <location>
        <begin position="891"/>
        <end position="1068"/>
    </location>
</feature>
<dbReference type="InterPro" id="IPR019993">
    <property type="entry name" value="RecB_nuclease_TM0106_put"/>
</dbReference>
<evidence type="ECO:0000259" key="5">
    <source>
        <dbReference type="Pfam" id="PF13087"/>
    </source>
</evidence>
<dbReference type="NCBIfam" id="TIGR03491">
    <property type="entry name" value="TM0106 family RecB-like putative nuclease"/>
    <property type="match status" value="1"/>
</dbReference>
<evidence type="ECO:0000256" key="2">
    <source>
        <dbReference type="ARBA" id="ARBA00022801"/>
    </source>
</evidence>
<protein>
    <submittedName>
        <fullName evidence="7">TM0106 family RecB-like putative nuclease</fullName>
    </submittedName>
</protein>
<dbReference type="Proteomes" id="UP001149009">
    <property type="component" value="Unassembled WGS sequence"/>
</dbReference>
<dbReference type="EMBL" id="JAODNV010000042">
    <property type="protein sequence ID" value="MCT8992312.1"/>
    <property type="molecule type" value="Genomic_DNA"/>
</dbReference>
<accession>A0A9X2XCS9</accession>
<dbReference type="AlphaFoldDB" id="A0A9X2XCS9"/>
<dbReference type="GO" id="GO:0005524">
    <property type="term" value="F:ATP binding"/>
    <property type="evidence" value="ECO:0007669"/>
    <property type="project" value="UniProtKB-KW"/>
</dbReference>
<name>A0A9X2XCS9_9HYPH</name>
<feature type="domain" description="YprB ribonuclease H-like" evidence="6">
    <location>
        <begin position="316"/>
        <end position="492"/>
    </location>
</feature>
<dbReference type="CDD" id="cd17934">
    <property type="entry name" value="DEXXQc_Upf1-like"/>
    <property type="match status" value="1"/>
</dbReference>
<dbReference type="RefSeq" id="WP_261517255.1">
    <property type="nucleotide sequence ID" value="NZ_JAODNV010000042.1"/>
</dbReference>
<dbReference type="InterPro" id="IPR027417">
    <property type="entry name" value="P-loop_NTPase"/>
</dbReference>
<dbReference type="PANTHER" id="PTHR43788:SF8">
    <property type="entry name" value="DNA-BINDING PROTEIN SMUBP-2"/>
    <property type="match status" value="1"/>
</dbReference>
<dbReference type="Gene3D" id="3.40.50.300">
    <property type="entry name" value="P-loop containing nucleotide triphosphate hydrolases"/>
    <property type="match status" value="2"/>
</dbReference>
<keyword evidence="1" id="KW-0547">Nucleotide-binding</keyword>
<evidence type="ECO:0000256" key="1">
    <source>
        <dbReference type="ARBA" id="ARBA00022741"/>
    </source>
</evidence>
<keyword evidence="8" id="KW-1185">Reference proteome</keyword>
<proteinExistence type="predicted"/>
<dbReference type="GO" id="GO:0043139">
    <property type="term" value="F:5'-3' DNA helicase activity"/>
    <property type="evidence" value="ECO:0007669"/>
    <property type="project" value="TreeGrafter"/>
</dbReference>
<dbReference type="InterPro" id="IPR047187">
    <property type="entry name" value="SF1_C_Upf1"/>
</dbReference>
<dbReference type="CDD" id="cd18808">
    <property type="entry name" value="SF1_C_Upf1"/>
    <property type="match status" value="1"/>
</dbReference>
<keyword evidence="2" id="KW-0378">Hydrolase</keyword>
<evidence type="ECO:0000313" key="8">
    <source>
        <dbReference type="Proteomes" id="UP001149009"/>
    </source>
</evidence>
<comment type="caution">
    <text evidence="7">The sequence shown here is derived from an EMBL/GenBank/DDBJ whole genome shotgun (WGS) entry which is preliminary data.</text>
</comment>
<dbReference type="Pfam" id="PF13604">
    <property type="entry name" value="AAA_30"/>
    <property type="match status" value="1"/>
</dbReference>
<dbReference type="InterPro" id="IPR038720">
    <property type="entry name" value="YprB_RNase_H-like_dom"/>
</dbReference>
<dbReference type="PANTHER" id="PTHR43788">
    <property type="entry name" value="DNA2/NAM7 HELICASE FAMILY MEMBER"/>
    <property type="match status" value="1"/>
</dbReference>
<dbReference type="InterPro" id="IPR041679">
    <property type="entry name" value="DNA2/NAM7-like_C"/>
</dbReference>
<dbReference type="InterPro" id="IPR012337">
    <property type="entry name" value="RNaseH-like_sf"/>
</dbReference>
<evidence type="ECO:0000256" key="3">
    <source>
        <dbReference type="ARBA" id="ARBA00022806"/>
    </source>
</evidence>
<evidence type="ECO:0000313" key="7">
    <source>
        <dbReference type="EMBL" id="MCT8992312.1"/>
    </source>
</evidence>